<evidence type="ECO:0000313" key="2">
    <source>
        <dbReference type="EMBL" id="MBB6061230.1"/>
    </source>
</evidence>
<proteinExistence type="predicted"/>
<dbReference type="RefSeq" id="WP_246399112.1">
    <property type="nucleotide sequence ID" value="NZ_JACHGG010000009.1"/>
</dbReference>
<keyword evidence="1" id="KW-1133">Transmembrane helix</keyword>
<keyword evidence="1" id="KW-0472">Membrane</keyword>
<dbReference type="EMBL" id="JACHGG010000009">
    <property type="protein sequence ID" value="MBB6061230.1"/>
    <property type="molecule type" value="Genomic_DNA"/>
</dbReference>
<protein>
    <submittedName>
        <fullName evidence="2">Uncharacterized protein (DUF983 family)</fullName>
    </submittedName>
</protein>
<dbReference type="Pfam" id="PF06170">
    <property type="entry name" value="DUF983"/>
    <property type="match status" value="1"/>
</dbReference>
<accession>A0A7W9T5C4</accession>
<evidence type="ECO:0000256" key="1">
    <source>
        <dbReference type="SAM" id="Phobius"/>
    </source>
</evidence>
<sequence length="148" mass="16353">MATSSSSLLAFANQRCPRCHQGRVFKTSALNLAHFQDMHQACPVCHQHYEPEPGFYWGAMYISYAFSVAIVVAVGIATYVLGHDPDAWVYITAVAVTTLLMVPLSFRFSRLVMLHLFAGVDYDPAVEARVTGHGGRRHPAARPMTAEQ</sequence>
<evidence type="ECO:0000313" key="3">
    <source>
        <dbReference type="Proteomes" id="UP000532746"/>
    </source>
</evidence>
<name>A0A7W9T5C4_9BACT</name>
<feature type="transmembrane region" description="Helical" evidence="1">
    <location>
        <begin position="87"/>
        <end position="106"/>
    </location>
</feature>
<gene>
    <name evidence="2" type="ORF">HNQ93_004109</name>
</gene>
<dbReference type="InterPro" id="IPR009325">
    <property type="entry name" value="DUF983"/>
</dbReference>
<dbReference type="AlphaFoldDB" id="A0A7W9T5C4"/>
<reference evidence="2 3" key="1">
    <citation type="submission" date="2020-08" db="EMBL/GenBank/DDBJ databases">
        <title>Genomic Encyclopedia of Type Strains, Phase IV (KMG-IV): sequencing the most valuable type-strain genomes for metagenomic binning, comparative biology and taxonomic classification.</title>
        <authorList>
            <person name="Goeker M."/>
        </authorList>
    </citation>
    <scope>NUCLEOTIDE SEQUENCE [LARGE SCALE GENOMIC DNA]</scope>
    <source>
        <strain evidence="2 3">DSM 26718</strain>
    </source>
</reference>
<keyword evidence="3" id="KW-1185">Reference proteome</keyword>
<dbReference type="Proteomes" id="UP000532746">
    <property type="component" value="Unassembled WGS sequence"/>
</dbReference>
<comment type="caution">
    <text evidence="2">The sequence shown here is derived from an EMBL/GenBank/DDBJ whole genome shotgun (WGS) entry which is preliminary data.</text>
</comment>
<feature type="transmembrane region" description="Helical" evidence="1">
    <location>
        <begin position="61"/>
        <end position="81"/>
    </location>
</feature>
<organism evidence="2 3">
    <name type="scientific">Hymenobacter luteus</name>
    <dbReference type="NCBI Taxonomy" id="1411122"/>
    <lineage>
        <taxon>Bacteria</taxon>
        <taxon>Pseudomonadati</taxon>
        <taxon>Bacteroidota</taxon>
        <taxon>Cytophagia</taxon>
        <taxon>Cytophagales</taxon>
        <taxon>Hymenobacteraceae</taxon>
        <taxon>Hymenobacter</taxon>
    </lineage>
</organism>
<keyword evidence="1" id="KW-0812">Transmembrane</keyword>